<gene>
    <name evidence="2" type="ORF">AGR3A_Lc180058</name>
</gene>
<sequence length="112" mass="13729">MRKMIFGAGMILSALFGTGANAMPVGQPSAPATSNVQTVDYACGRGFHLSPRGYCRPNGPPRYERGWDRRDRWEGRREWRERQARREWRERRDRRDWREHREWRDRRDYYRW</sequence>
<dbReference type="NCBIfam" id="NF047412">
    <property type="entry name" value="sig_GCG_CRPN_rpt"/>
    <property type="match status" value="1"/>
</dbReference>
<evidence type="ECO:0000313" key="2">
    <source>
        <dbReference type="EMBL" id="CUX61166.1"/>
    </source>
</evidence>
<protein>
    <submittedName>
        <fullName evidence="2">Uncharacterized protein</fullName>
    </submittedName>
</protein>
<keyword evidence="1" id="KW-0732">Signal</keyword>
<feature type="chain" id="PRO_5010521475" evidence="1">
    <location>
        <begin position="23"/>
        <end position="112"/>
    </location>
</feature>
<organism evidence="2 3">
    <name type="scientific">Agrobacterium tomkonis CFBP 6623</name>
    <dbReference type="NCBI Taxonomy" id="1183432"/>
    <lineage>
        <taxon>Bacteria</taxon>
        <taxon>Pseudomonadati</taxon>
        <taxon>Pseudomonadota</taxon>
        <taxon>Alphaproteobacteria</taxon>
        <taxon>Hyphomicrobiales</taxon>
        <taxon>Rhizobiaceae</taxon>
        <taxon>Rhizobium/Agrobacterium group</taxon>
        <taxon>Agrobacterium</taxon>
        <taxon>Agrobacterium tumefaciens complex</taxon>
    </lineage>
</organism>
<evidence type="ECO:0000313" key="3">
    <source>
        <dbReference type="Proteomes" id="UP000191988"/>
    </source>
</evidence>
<dbReference type="AlphaFoldDB" id="A0A1S7S200"/>
<proteinExistence type="predicted"/>
<name>A0A1S7S200_9HYPH</name>
<feature type="signal peptide" evidence="1">
    <location>
        <begin position="1"/>
        <end position="22"/>
    </location>
</feature>
<reference evidence="3" key="1">
    <citation type="submission" date="2016-01" db="EMBL/GenBank/DDBJ databases">
        <authorList>
            <person name="Regsiter A."/>
            <person name="william w."/>
        </authorList>
    </citation>
    <scope>NUCLEOTIDE SEQUENCE [LARGE SCALE GENOMIC DNA]</scope>
    <source>
        <strain evidence="3">CFBP 6623</strain>
    </source>
</reference>
<keyword evidence="3" id="KW-1185">Reference proteome</keyword>
<dbReference type="InterPro" id="IPR058110">
    <property type="entry name" value="GCG_CRPN_dom"/>
</dbReference>
<dbReference type="STRING" id="1183432.AGR3A_Lc180058"/>
<accession>A0A1S7S200</accession>
<dbReference type="EMBL" id="FBWK01000054">
    <property type="protein sequence ID" value="CUX61166.1"/>
    <property type="molecule type" value="Genomic_DNA"/>
</dbReference>
<dbReference type="Proteomes" id="UP000191988">
    <property type="component" value="Unassembled WGS sequence"/>
</dbReference>
<evidence type="ECO:0000256" key="1">
    <source>
        <dbReference type="SAM" id="SignalP"/>
    </source>
</evidence>
<dbReference type="RefSeq" id="WP_046801270.1">
    <property type="nucleotide sequence ID" value="NZ_LT009724.1"/>
</dbReference>